<feature type="compositionally biased region" description="Gly residues" evidence="3">
    <location>
        <begin position="511"/>
        <end position="523"/>
    </location>
</feature>
<dbReference type="Proteomes" id="UP000824120">
    <property type="component" value="Chromosome 9"/>
</dbReference>
<feature type="region of interest" description="Disordered" evidence="3">
    <location>
        <begin position="441"/>
        <end position="538"/>
    </location>
</feature>
<dbReference type="AlphaFoldDB" id="A0A9J5XI16"/>
<dbReference type="InterPro" id="IPR018222">
    <property type="entry name" value="Nuclear_transport_factor_2_euk"/>
</dbReference>
<organism evidence="6 7">
    <name type="scientific">Solanum commersonii</name>
    <name type="common">Commerson's wild potato</name>
    <name type="synonym">Commerson's nightshade</name>
    <dbReference type="NCBI Taxonomy" id="4109"/>
    <lineage>
        <taxon>Eukaryota</taxon>
        <taxon>Viridiplantae</taxon>
        <taxon>Streptophyta</taxon>
        <taxon>Embryophyta</taxon>
        <taxon>Tracheophyta</taxon>
        <taxon>Spermatophyta</taxon>
        <taxon>Magnoliopsida</taxon>
        <taxon>eudicotyledons</taxon>
        <taxon>Gunneridae</taxon>
        <taxon>Pentapetalae</taxon>
        <taxon>asterids</taxon>
        <taxon>lamiids</taxon>
        <taxon>Solanales</taxon>
        <taxon>Solanaceae</taxon>
        <taxon>Solanoideae</taxon>
        <taxon>Solaneae</taxon>
        <taxon>Solanum</taxon>
    </lineage>
</organism>
<comment type="caution">
    <text evidence="6">The sequence shown here is derived from an EMBL/GenBank/DDBJ whole genome shotgun (WGS) entry which is preliminary data.</text>
</comment>
<feature type="domain" description="NTF2" evidence="5">
    <location>
        <begin position="15"/>
        <end position="131"/>
    </location>
</feature>
<keyword evidence="7" id="KW-1185">Reference proteome</keyword>
<dbReference type="Pfam" id="PF02136">
    <property type="entry name" value="NTF2"/>
    <property type="match status" value="1"/>
</dbReference>
<dbReference type="OrthoDB" id="339151at2759"/>
<feature type="compositionally biased region" description="Low complexity" evidence="3">
    <location>
        <begin position="475"/>
        <end position="488"/>
    </location>
</feature>
<dbReference type="PANTHER" id="PTHR10693:SF20">
    <property type="entry name" value="AT27578P"/>
    <property type="match status" value="1"/>
</dbReference>
<dbReference type="Gene3D" id="3.30.70.330">
    <property type="match status" value="1"/>
</dbReference>
<evidence type="ECO:0000313" key="7">
    <source>
        <dbReference type="Proteomes" id="UP000824120"/>
    </source>
</evidence>
<dbReference type="Pfam" id="PF00076">
    <property type="entry name" value="RRM_1"/>
    <property type="match status" value="1"/>
</dbReference>
<dbReference type="SUPFAM" id="SSF54928">
    <property type="entry name" value="RNA-binding domain, RBD"/>
    <property type="match status" value="1"/>
</dbReference>
<dbReference type="PROSITE" id="PS50177">
    <property type="entry name" value="NTF2_DOMAIN"/>
    <property type="match status" value="1"/>
</dbReference>
<sequence>MAAAAAQPPVSAQVVGNAFVQQYYHILHHSPGLVFRFYQDISKIGRPEDDGSMSITSTMQAINDKILSLNYADFRAEIKSVDSQESFNGGVHVLVTGYLTGKDNLIRNFSQTFFLAPQDRGYFVLNDMFRYVEIANKQDAVQVPETDVLAPVTPEQIVADPPPVQENHISEQSTPSAEEANGGEVYNPPENDSVPVVVEEVPVAEVVDEVQGDSKMVAETIIIEEVPKKSYASIVMHLKESAATFSPPPAPAPRKIVPKNVEQVRQPLAPAPADSPVLSPDFVDNVNNQEGEGMALFLSSNFLPVDSLHPDGHSIYIKGLPMSATAAMLEDEFKKFGPIKNGGIQVRSNRQQGFCFGFVEFEVETAVQKAIEASPILIGGRQAAVEEKKSTGSRGKFIYAPMVVMNNDDINSCFVSCANSLKTCILIILLVEMNYLPSVSGNTRGRYPSGRGNGFRNDGVRGRGNYNGSGRGYNRGDFNGRSEFNNRGGNRGGSSNRGGGDGYQRSDNMGGNNGRMNRGGGMPNGTAKNMTPRISATA</sequence>
<dbReference type="GO" id="GO:1990904">
    <property type="term" value="C:ribonucleoprotein complex"/>
    <property type="evidence" value="ECO:0007669"/>
    <property type="project" value="TreeGrafter"/>
</dbReference>
<dbReference type="PANTHER" id="PTHR10693">
    <property type="entry name" value="RAS GTPASE-ACTIVATING PROTEIN-BINDING PROTEIN"/>
    <property type="match status" value="1"/>
</dbReference>
<name>A0A9J5XI16_SOLCO</name>
<dbReference type="PROSITE" id="PS50102">
    <property type="entry name" value="RRM"/>
    <property type="match status" value="1"/>
</dbReference>
<dbReference type="GO" id="GO:0005829">
    <property type="term" value="C:cytosol"/>
    <property type="evidence" value="ECO:0007669"/>
    <property type="project" value="TreeGrafter"/>
</dbReference>
<evidence type="ECO:0000256" key="3">
    <source>
        <dbReference type="SAM" id="MobiDB-lite"/>
    </source>
</evidence>
<evidence type="ECO:0000256" key="2">
    <source>
        <dbReference type="PROSITE-ProRule" id="PRU00176"/>
    </source>
</evidence>
<dbReference type="Gene3D" id="3.10.450.50">
    <property type="match status" value="1"/>
</dbReference>
<dbReference type="InterPro" id="IPR000504">
    <property type="entry name" value="RRM_dom"/>
</dbReference>
<feature type="compositionally biased region" description="Gly residues" evidence="3">
    <location>
        <begin position="489"/>
        <end position="502"/>
    </location>
</feature>
<feature type="compositionally biased region" description="Polar residues" evidence="3">
    <location>
        <begin position="526"/>
        <end position="538"/>
    </location>
</feature>
<gene>
    <name evidence="6" type="ORF">H5410_047026</name>
</gene>
<dbReference type="SMART" id="SM00360">
    <property type="entry name" value="RRM"/>
    <property type="match status" value="1"/>
</dbReference>
<evidence type="ECO:0000256" key="1">
    <source>
        <dbReference type="ARBA" id="ARBA00022884"/>
    </source>
</evidence>
<dbReference type="GO" id="GO:0003729">
    <property type="term" value="F:mRNA binding"/>
    <property type="evidence" value="ECO:0007669"/>
    <property type="project" value="TreeGrafter"/>
</dbReference>
<dbReference type="FunFam" id="3.10.450.50:FF:000003">
    <property type="entry name" value="Nuclear transport factor 2 family protein"/>
    <property type="match status" value="1"/>
</dbReference>
<dbReference type="InterPro" id="IPR032710">
    <property type="entry name" value="NTF2-like_dom_sf"/>
</dbReference>
<protein>
    <recommendedName>
        <fullName evidence="8">G3BP-like protein</fullName>
    </recommendedName>
</protein>
<dbReference type="CDD" id="cd00780">
    <property type="entry name" value="NTF2"/>
    <property type="match status" value="1"/>
</dbReference>
<dbReference type="InterPro" id="IPR002075">
    <property type="entry name" value="NTF2_dom"/>
</dbReference>
<keyword evidence="1 2" id="KW-0694">RNA-binding</keyword>
<evidence type="ECO:0000313" key="6">
    <source>
        <dbReference type="EMBL" id="KAG5586592.1"/>
    </source>
</evidence>
<evidence type="ECO:0000259" key="4">
    <source>
        <dbReference type="PROSITE" id="PS50102"/>
    </source>
</evidence>
<evidence type="ECO:0008006" key="8">
    <source>
        <dbReference type="Google" id="ProtNLM"/>
    </source>
</evidence>
<feature type="region of interest" description="Disordered" evidence="3">
    <location>
        <begin position="156"/>
        <end position="192"/>
    </location>
</feature>
<dbReference type="InterPro" id="IPR035979">
    <property type="entry name" value="RBD_domain_sf"/>
</dbReference>
<reference evidence="6 7" key="1">
    <citation type="submission" date="2020-09" db="EMBL/GenBank/DDBJ databases">
        <title>De no assembly of potato wild relative species, Solanum commersonii.</title>
        <authorList>
            <person name="Cho K."/>
        </authorList>
    </citation>
    <scope>NUCLEOTIDE SEQUENCE [LARGE SCALE GENOMIC DNA]</scope>
    <source>
        <strain evidence="6">LZ3.2</strain>
        <tissue evidence="6">Leaf</tissue>
    </source>
</reference>
<dbReference type="InterPro" id="IPR039539">
    <property type="entry name" value="Ras_GTPase_bind_prot"/>
</dbReference>
<dbReference type="CDD" id="cd00590">
    <property type="entry name" value="RRM_SF"/>
    <property type="match status" value="1"/>
</dbReference>
<dbReference type="InterPro" id="IPR012677">
    <property type="entry name" value="Nucleotide-bd_a/b_plait_sf"/>
</dbReference>
<evidence type="ECO:0000259" key="5">
    <source>
        <dbReference type="PROSITE" id="PS50177"/>
    </source>
</evidence>
<dbReference type="SUPFAM" id="SSF54427">
    <property type="entry name" value="NTF2-like"/>
    <property type="match status" value="1"/>
</dbReference>
<proteinExistence type="predicted"/>
<feature type="domain" description="RRM" evidence="4">
    <location>
        <begin position="313"/>
        <end position="390"/>
    </location>
</feature>
<dbReference type="EMBL" id="JACXVP010000009">
    <property type="protein sequence ID" value="KAG5586592.1"/>
    <property type="molecule type" value="Genomic_DNA"/>
</dbReference>
<accession>A0A9J5XI16</accession>